<feature type="transmembrane region" description="Helical" evidence="1">
    <location>
        <begin position="64"/>
        <end position="88"/>
    </location>
</feature>
<evidence type="ECO:0000256" key="1">
    <source>
        <dbReference type="SAM" id="Phobius"/>
    </source>
</evidence>
<sequence length="101" mass="10948">MISRQRSFRRYAIASALSVAFWLIATALLFLLGVLTLADGNVSVEYTTQPSNTSPLGDPTISTHLFYVNTLGAVVLWCIAVALTLATVNGWITFRRGKADA</sequence>
<organism evidence="2 3">
    <name type="scientific">Rhodopirellula maiorica SM1</name>
    <dbReference type="NCBI Taxonomy" id="1265738"/>
    <lineage>
        <taxon>Bacteria</taxon>
        <taxon>Pseudomonadati</taxon>
        <taxon>Planctomycetota</taxon>
        <taxon>Planctomycetia</taxon>
        <taxon>Pirellulales</taxon>
        <taxon>Pirellulaceae</taxon>
        <taxon>Novipirellula</taxon>
    </lineage>
</organism>
<dbReference type="Proteomes" id="UP000011991">
    <property type="component" value="Unassembled WGS sequence"/>
</dbReference>
<accession>M5RJH9</accession>
<keyword evidence="1" id="KW-0472">Membrane</keyword>
<comment type="caution">
    <text evidence="2">The sequence shown here is derived from an EMBL/GenBank/DDBJ whole genome shotgun (WGS) entry which is preliminary data.</text>
</comment>
<name>M5RJH9_9BACT</name>
<dbReference type="EMBL" id="ANOG01000522">
    <property type="protein sequence ID" value="EMI19455.1"/>
    <property type="molecule type" value="Genomic_DNA"/>
</dbReference>
<evidence type="ECO:0000313" key="3">
    <source>
        <dbReference type="Proteomes" id="UP000011991"/>
    </source>
</evidence>
<protein>
    <submittedName>
        <fullName evidence="2">Membrane protein</fullName>
    </submittedName>
</protein>
<dbReference type="PATRIC" id="fig|1265738.3.peg.3627"/>
<evidence type="ECO:0000313" key="2">
    <source>
        <dbReference type="EMBL" id="EMI19455.1"/>
    </source>
</evidence>
<gene>
    <name evidence="2" type="ORF">RMSM_03620</name>
</gene>
<keyword evidence="3" id="KW-1185">Reference proteome</keyword>
<dbReference type="RefSeq" id="WP_008698564.1">
    <property type="nucleotide sequence ID" value="NZ_ANOG01000522.1"/>
</dbReference>
<dbReference type="OrthoDB" id="9910724at2"/>
<keyword evidence="1" id="KW-1133">Transmembrane helix</keyword>
<proteinExistence type="predicted"/>
<dbReference type="AlphaFoldDB" id="M5RJH9"/>
<reference evidence="2 3" key="1">
    <citation type="journal article" date="2013" name="Mar. Genomics">
        <title>Expression of sulfatases in Rhodopirellula baltica and the diversity of sulfatases in the genus Rhodopirellula.</title>
        <authorList>
            <person name="Wegner C.E."/>
            <person name="Richter-Heitmann T."/>
            <person name="Klindworth A."/>
            <person name="Klockow C."/>
            <person name="Richter M."/>
            <person name="Achstetter T."/>
            <person name="Glockner F.O."/>
            <person name="Harder J."/>
        </authorList>
    </citation>
    <scope>NUCLEOTIDE SEQUENCE [LARGE SCALE GENOMIC DNA]</scope>
    <source>
        <strain evidence="2 3">SM1</strain>
    </source>
</reference>
<keyword evidence="1" id="KW-0812">Transmembrane</keyword>